<dbReference type="PANTHER" id="PTHR34219:SF3">
    <property type="entry name" value="BLL7967 PROTEIN"/>
    <property type="match status" value="1"/>
</dbReference>
<dbReference type="PROSITE" id="PS51257">
    <property type="entry name" value="PROKAR_LIPOPROTEIN"/>
    <property type="match status" value="1"/>
</dbReference>
<dbReference type="EMBL" id="FOAF01000004">
    <property type="protein sequence ID" value="SEL82414.1"/>
    <property type="molecule type" value="Genomic_DNA"/>
</dbReference>
<proteinExistence type="predicted"/>
<sequence>MLRKIVYQIHLWLGFITGIVIFFVSLTGCILAFEDEIKAQVEDFHHISKSANRFQSIAAIRQAAAKAMPFDVEKMGCRIDLRGGHKSALVMFFGSKGLYYCYINPYNAEVLRVADMSKDFFRIIRTGHRALFLGNIGKTLISYCMLLFVLIILSGLILWWPKKWKKSQLRSSFKIKWTAGSKRLNYELHKILGFYTLIPALLFAITGLVIGFPWFAQTYFHVISGGGGLITQEKIVSDTLSHLENEYRAIGFLDTISREHASNKNEHVAYLLPNLPADPIWIIYNPLIPTFNNLEKRYHRYFRYYDRNTLKELPSSNIESKPIDQANIAEKLFRMNYDLHTGRVLDIPSKIFVFVASLICSSLPITGFLMWKNRRFKVRKKRNLPIHKTI</sequence>
<dbReference type="PANTHER" id="PTHR34219">
    <property type="entry name" value="IRON-REGULATED INNER MEMBRANE PROTEIN-RELATED"/>
    <property type="match status" value="1"/>
</dbReference>
<evidence type="ECO:0000256" key="1">
    <source>
        <dbReference type="SAM" id="Phobius"/>
    </source>
</evidence>
<keyword evidence="3" id="KW-1185">Reference proteome</keyword>
<dbReference type="InterPro" id="IPR005625">
    <property type="entry name" value="PepSY-ass_TM"/>
</dbReference>
<evidence type="ECO:0000313" key="2">
    <source>
        <dbReference type="EMBL" id="SEL82414.1"/>
    </source>
</evidence>
<feature type="transmembrane region" description="Helical" evidence="1">
    <location>
        <begin position="192"/>
        <end position="216"/>
    </location>
</feature>
<feature type="transmembrane region" description="Helical" evidence="1">
    <location>
        <begin position="12"/>
        <end position="33"/>
    </location>
</feature>
<keyword evidence="1" id="KW-0812">Transmembrane</keyword>
<dbReference type="OrthoDB" id="111691at2"/>
<feature type="transmembrane region" description="Helical" evidence="1">
    <location>
        <begin position="140"/>
        <end position="160"/>
    </location>
</feature>
<name>A0A1H7TDE6_OLID1</name>
<gene>
    <name evidence="2" type="ORF">SAMN05661044_03460</name>
</gene>
<dbReference type="Proteomes" id="UP000199421">
    <property type="component" value="Unassembled WGS sequence"/>
</dbReference>
<dbReference type="RefSeq" id="WP_093326602.1">
    <property type="nucleotide sequence ID" value="NZ_FOAF01000004.1"/>
</dbReference>
<reference evidence="3" key="1">
    <citation type="submission" date="2016-10" db="EMBL/GenBank/DDBJ databases">
        <authorList>
            <person name="Varghese N."/>
            <person name="Submissions S."/>
        </authorList>
    </citation>
    <scope>NUCLEOTIDE SEQUENCE [LARGE SCALE GENOMIC DNA]</scope>
    <source>
        <strain evidence="3">DSM 18733</strain>
    </source>
</reference>
<accession>A0A1H7TDE6</accession>
<dbReference type="STRING" id="407022.SAMN05661044_03460"/>
<feature type="transmembrane region" description="Helical" evidence="1">
    <location>
        <begin position="351"/>
        <end position="371"/>
    </location>
</feature>
<protein>
    <submittedName>
        <fullName evidence="2">Uncharacterized iron-regulated membrane protein</fullName>
    </submittedName>
</protein>
<evidence type="ECO:0000313" key="3">
    <source>
        <dbReference type="Proteomes" id="UP000199421"/>
    </source>
</evidence>
<keyword evidence="1" id="KW-1133">Transmembrane helix</keyword>
<keyword evidence="1" id="KW-0472">Membrane</keyword>
<dbReference type="Pfam" id="PF03929">
    <property type="entry name" value="PepSY_TM"/>
    <property type="match status" value="1"/>
</dbReference>
<dbReference type="AlphaFoldDB" id="A0A1H7TDE6"/>
<organism evidence="2 3">
    <name type="scientific">Olivibacter domesticus</name>
    <name type="common">Pseudosphingobacterium domesticum</name>
    <dbReference type="NCBI Taxonomy" id="407022"/>
    <lineage>
        <taxon>Bacteria</taxon>
        <taxon>Pseudomonadati</taxon>
        <taxon>Bacteroidota</taxon>
        <taxon>Sphingobacteriia</taxon>
        <taxon>Sphingobacteriales</taxon>
        <taxon>Sphingobacteriaceae</taxon>
        <taxon>Olivibacter</taxon>
    </lineage>
</organism>